<accession>A0ABR6WEK5</accession>
<dbReference type="Pfam" id="PF13585">
    <property type="entry name" value="CHU_C"/>
    <property type="match status" value="1"/>
</dbReference>
<organism evidence="2 3">
    <name type="scientific">Spirosoma utsteinense</name>
    <dbReference type="NCBI Taxonomy" id="2585773"/>
    <lineage>
        <taxon>Bacteria</taxon>
        <taxon>Pseudomonadati</taxon>
        <taxon>Bacteroidota</taxon>
        <taxon>Cytophagia</taxon>
        <taxon>Cytophagales</taxon>
        <taxon>Cytophagaceae</taxon>
        <taxon>Spirosoma</taxon>
    </lineage>
</organism>
<dbReference type="EMBL" id="VFIA01000044">
    <property type="protein sequence ID" value="MBC3794367.1"/>
    <property type="molecule type" value="Genomic_DNA"/>
</dbReference>
<name>A0ABR6WEK5_9BACT</name>
<proteinExistence type="predicted"/>
<dbReference type="NCBIfam" id="TIGR04131">
    <property type="entry name" value="Bac_Flav_CTERM"/>
    <property type="match status" value="1"/>
</dbReference>
<dbReference type="InterPro" id="IPR026341">
    <property type="entry name" value="T9SS_type_B"/>
</dbReference>
<evidence type="ECO:0000313" key="3">
    <source>
        <dbReference type="Proteomes" id="UP000700732"/>
    </source>
</evidence>
<keyword evidence="3" id="KW-1185">Reference proteome</keyword>
<feature type="non-terminal residue" evidence="2">
    <location>
        <position position="1"/>
    </location>
</feature>
<evidence type="ECO:0000256" key="1">
    <source>
        <dbReference type="SAM" id="MobiDB-lite"/>
    </source>
</evidence>
<comment type="caution">
    <text evidence="2">The sequence shown here is derived from an EMBL/GenBank/DDBJ whole genome shotgun (WGS) entry which is preliminary data.</text>
</comment>
<feature type="region of interest" description="Disordered" evidence="1">
    <location>
        <begin position="1"/>
        <end position="28"/>
    </location>
</feature>
<dbReference type="InterPro" id="IPR013783">
    <property type="entry name" value="Ig-like_fold"/>
</dbReference>
<dbReference type="RefSeq" id="WP_186740825.1">
    <property type="nucleotide sequence ID" value="NZ_VFIA01000044.1"/>
</dbReference>
<protein>
    <submittedName>
        <fullName evidence="2">Gliding motility-associated-like protein</fullName>
    </submittedName>
</protein>
<sequence>QRQLSLSWQANTPWSNQNQTHDLYRSRSGPNGPFNLIARVPVTTPASFTYVDTGEDRVLTDGNTSGVLSADSSYCYRVMTRGQYPPTDPRLASLGLLTNYSQIQCATPTDTARPCPPQLGLDSLDCASLSAESLCNQTSFTNNLRWTPTGGPTCDPNVVGYNLYFSRYAGDSLRLLTRVPTPTTSFAHASLTTVAGCYYVTALSARGLESRPSNTVCNQACPQFALPNVFTPNGDGKNDLFTPLRCPAFVEQVEFIVYNRWGAKVYQSTGASLAWDGRSSAGAELPSGLYYYQASVRFGLLERNAPPLVVKGWVQILRETVSQQ</sequence>
<dbReference type="Gene3D" id="2.60.40.10">
    <property type="entry name" value="Immunoglobulins"/>
    <property type="match status" value="2"/>
</dbReference>
<evidence type="ECO:0000313" key="2">
    <source>
        <dbReference type="EMBL" id="MBC3794367.1"/>
    </source>
</evidence>
<gene>
    <name evidence="2" type="ORF">FH603_4895</name>
</gene>
<reference evidence="2 3" key="1">
    <citation type="submission" date="2019-06" db="EMBL/GenBank/DDBJ databases">
        <title>Spirosoma utsteinense sp. nov. isolated from Antarctic ice-free soils.</title>
        <authorList>
            <person name="Tahon G."/>
        </authorList>
    </citation>
    <scope>NUCLEOTIDE SEQUENCE [LARGE SCALE GENOMIC DNA]</scope>
    <source>
        <strain evidence="2 3">LMG 31447</strain>
    </source>
</reference>
<feature type="compositionally biased region" description="Polar residues" evidence="1">
    <location>
        <begin position="1"/>
        <end position="21"/>
    </location>
</feature>
<dbReference type="Proteomes" id="UP000700732">
    <property type="component" value="Unassembled WGS sequence"/>
</dbReference>